<comment type="subcellular location">
    <subcellularLocation>
        <location evidence="1">Membrane</location>
    </subcellularLocation>
</comment>
<organism evidence="6 7">
    <name type="scientific">Sphingomonas metalli</name>
    <dbReference type="NCBI Taxonomy" id="1779358"/>
    <lineage>
        <taxon>Bacteria</taxon>
        <taxon>Pseudomonadati</taxon>
        <taxon>Pseudomonadota</taxon>
        <taxon>Alphaproteobacteria</taxon>
        <taxon>Sphingomonadales</taxon>
        <taxon>Sphingomonadaceae</taxon>
        <taxon>Sphingomonas</taxon>
    </lineage>
</organism>
<evidence type="ECO:0000313" key="6">
    <source>
        <dbReference type="EMBL" id="GGB36639.1"/>
    </source>
</evidence>
<keyword evidence="7" id="KW-1185">Reference proteome</keyword>
<dbReference type="InterPro" id="IPR036709">
    <property type="entry name" value="Autotransporte_beta_dom_sf"/>
</dbReference>
<feature type="chain" id="PRO_5036873959" description="Outer membrane protein beta-barrel domain-containing protein" evidence="4">
    <location>
        <begin position="23"/>
        <end position="280"/>
    </location>
</feature>
<name>A0A916T9F0_9SPHN</name>
<evidence type="ECO:0000259" key="5">
    <source>
        <dbReference type="Pfam" id="PF13505"/>
    </source>
</evidence>
<keyword evidence="3" id="KW-0472">Membrane</keyword>
<dbReference type="Proteomes" id="UP000623067">
    <property type="component" value="Unassembled WGS sequence"/>
</dbReference>
<evidence type="ECO:0000256" key="2">
    <source>
        <dbReference type="ARBA" id="ARBA00022729"/>
    </source>
</evidence>
<dbReference type="PANTHER" id="PTHR34001:SF3">
    <property type="entry name" value="BLL7405 PROTEIN"/>
    <property type="match status" value="1"/>
</dbReference>
<evidence type="ECO:0000313" key="7">
    <source>
        <dbReference type="Proteomes" id="UP000623067"/>
    </source>
</evidence>
<dbReference type="SUPFAM" id="SSF103515">
    <property type="entry name" value="Autotransporter"/>
    <property type="match status" value="1"/>
</dbReference>
<accession>A0A916T9F0</accession>
<dbReference type="PANTHER" id="PTHR34001">
    <property type="entry name" value="BLL7405 PROTEIN"/>
    <property type="match status" value="1"/>
</dbReference>
<evidence type="ECO:0000256" key="3">
    <source>
        <dbReference type="ARBA" id="ARBA00023136"/>
    </source>
</evidence>
<gene>
    <name evidence="6" type="ORF">GCM10011380_27540</name>
</gene>
<dbReference type="AlphaFoldDB" id="A0A916T9F0"/>
<feature type="signal peptide" evidence="4">
    <location>
        <begin position="1"/>
        <end position="22"/>
    </location>
</feature>
<dbReference type="InterPro" id="IPR051692">
    <property type="entry name" value="OMP-like"/>
</dbReference>
<dbReference type="InterPro" id="IPR027385">
    <property type="entry name" value="Beta-barrel_OMP"/>
</dbReference>
<reference evidence="6" key="1">
    <citation type="journal article" date="2014" name="Int. J. Syst. Evol. Microbiol.">
        <title>Complete genome sequence of Corynebacterium casei LMG S-19264T (=DSM 44701T), isolated from a smear-ripened cheese.</title>
        <authorList>
            <consortium name="US DOE Joint Genome Institute (JGI-PGF)"/>
            <person name="Walter F."/>
            <person name="Albersmeier A."/>
            <person name="Kalinowski J."/>
            <person name="Ruckert C."/>
        </authorList>
    </citation>
    <scope>NUCLEOTIDE SEQUENCE</scope>
    <source>
        <strain evidence="6">CGMCC 1.15330</strain>
    </source>
</reference>
<dbReference type="RefSeq" id="WP_188659322.1">
    <property type="nucleotide sequence ID" value="NZ_BMIH01000003.1"/>
</dbReference>
<evidence type="ECO:0000256" key="1">
    <source>
        <dbReference type="ARBA" id="ARBA00004370"/>
    </source>
</evidence>
<evidence type="ECO:0000256" key="4">
    <source>
        <dbReference type="SAM" id="SignalP"/>
    </source>
</evidence>
<dbReference type="EMBL" id="BMIH01000003">
    <property type="protein sequence ID" value="GGB36639.1"/>
    <property type="molecule type" value="Genomic_DNA"/>
</dbReference>
<dbReference type="Pfam" id="PF13505">
    <property type="entry name" value="OMP_b-brl"/>
    <property type="match status" value="1"/>
</dbReference>
<reference evidence="6" key="2">
    <citation type="submission" date="2020-09" db="EMBL/GenBank/DDBJ databases">
        <authorList>
            <person name="Sun Q."/>
            <person name="Zhou Y."/>
        </authorList>
    </citation>
    <scope>NUCLEOTIDE SEQUENCE</scope>
    <source>
        <strain evidence="6">CGMCC 1.15330</strain>
    </source>
</reference>
<sequence length="280" mass="29691">MRFISFAGAAIAAATLAAPAMAQDSDTPFSGVYVGGAGGYDVQPNDVGSRILFDRNLDGRFGDTVLTGAGGNAFGPGFCNGSARTQLAPGNGGSCRNDKDGWAYYGRAGADAQTGNIVVGFVGEFGKSEIRDSVTAFSGTPASYVMSRNIDWEGSVRGRAGYAANTTLFYGTFGAGYARIDRQFATTNTVNTFTGSGKRNQWGILGGGGVEQKLGRNFSIGMEYMYHQYRDNDYRVRVTGPAGTPFTNALNGGTASGTDFRRSDDKFRWHSLRATAAFRF</sequence>
<keyword evidence="2 4" id="KW-0732">Signal</keyword>
<proteinExistence type="predicted"/>
<comment type="caution">
    <text evidence="6">The sequence shown here is derived from an EMBL/GenBank/DDBJ whole genome shotgun (WGS) entry which is preliminary data.</text>
</comment>
<protein>
    <recommendedName>
        <fullName evidence="5">Outer membrane protein beta-barrel domain-containing protein</fullName>
    </recommendedName>
</protein>
<feature type="domain" description="Outer membrane protein beta-barrel" evidence="5">
    <location>
        <begin position="11"/>
        <end position="235"/>
    </location>
</feature>
<dbReference type="Gene3D" id="2.40.160.20">
    <property type="match status" value="1"/>
</dbReference>